<dbReference type="EMBL" id="GL380033">
    <property type="protein sequence ID" value="EGT43461.1"/>
    <property type="molecule type" value="Genomic_DNA"/>
</dbReference>
<dbReference type="AlphaFoldDB" id="G0P2Z0"/>
<evidence type="ECO:0000313" key="2">
    <source>
        <dbReference type="Proteomes" id="UP000008068"/>
    </source>
</evidence>
<evidence type="ECO:0000313" key="1">
    <source>
        <dbReference type="EMBL" id="EGT43461.1"/>
    </source>
</evidence>
<reference evidence="2" key="1">
    <citation type="submission" date="2011-07" db="EMBL/GenBank/DDBJ databases">
        <authorList>
            <consortium name="Caenorhabditis brenneri Sequencing and Analysis Consortium"/>
            <person name="Wilson R.K."/>
        </authorList>
    </citation>
    <scope>NUCLEOTIDE SEQUENCE [LARGE SCALE GENOMIC DNA]</scope>
    <source>
        <strain evidence="2">PB2801</strain>
    </source>
</reference>
<protein>
    <submittedName>
        <fullName evidence="1">Uncharacterized protein</fullName>
    </submittedName>
</protein>
<name>G0P2Z0_CAEBE</name>
<proteinExistence type="predicted"/>
<feature type="non-terminal residue" evidence="1">
    <location>
        <position position="1"/>
    </location>
</feature>
<dbReference type="HOGENOM" id="CLU_2020938_0_0_1"/>
<accession>G0P2Z0</accession>
<keyword evidence="2" id="KW-1185">Reference proteome</keyword>
<gene>
    <name evidence="1" type="ORF">CAEBREN_15516</name>
</gene>
<dbReference type="InParanoid" id="G0P2Z0"/>
<sequence length="123" mass="14502">SLSPSSTQLLSLSSTQWLPLIHIANNPFSQVTQPFFYLVVFPSFIHIFCHHGHPNISVTWSTKKGYYEHIQIYESFTNVSFFKYQIFLLSYFFQIQNLSSLKENQEFSEIFGNDSHVFPSRYY</sequence>
<organism evidence="2">
    <name type="scientific">Caenorhabditis brenneri</name>
    <name type="common">Nematode worm</name>
    <dbReference type="NCBI Taxonomy" id="135651"/>
    <lineage>
        <taxon>Eukaryota</taxon>
        <taxon>Metazoa</taxon>
        <taxon>Ecdysozoa</taxon>
        <taxon>Nematoda</taxon>
        <taxon>Chromadorea</taxon>
        <taxon>Rhabditida</taxon>
        <taxon>Rhabditina</taxon>
        <taxon>Rhabditomorpha</taxon>
        <taxon>Rhabditoidea</taxon>
        <taxon>Rhabditidae</taxon>
        <taxon>Peloderinae</taxon>
        <taxon>Caenorhabditis</taxon>
    </lineage>
</organism>
<dbReference type="Proteomes" id="UP000008068">
    <property type="component" value="Unassembled WGS sequence"/>
</dbReference>